<gene>
    <name evidence="2" type="ORF">MTUNDRAET4_1193</name>
</gene>
<dbReference type="Proteomes" id="UP000294360">
    <property type="component" value="Chromosome"/>
</dbReference>
<name>A0A4U8YYE1_METTU</name>
<feature type="region of interest" description="Disordered" evidence="1">
    <location>
        <begin position="13"/>
        <end position="58"/>
    </location>
</feature>
<organism evidence="2 3">
    <name type="scientific">Methylocella tundrae</name>
    <dbReference type="NCBI Taxonomy" id="227605"/>
    <lineage>
        <taxon>Bacteria</taxon>
        <taxon>Pseudomonadati</taxon>
        <taxon>Pseudomonadota</taxon>
        <taxon>Alphaproteobacteria</taxon>
        <taxon>Hyphomicrobiales</taxon>
        <taxon>Beijerinckiaceae</taxon>
        <taxon>Methylocella</taxon>
    </lineage>
</organism>
<accession>A0A4U8YYE1</accession>
<protein>
    <submittedName>
        <fullName evidence="2">Uncharacterized protein</fullName>
    </submittedName>
</protein>
<dbReference type="EMBL" id="LR536450">
    <property type="protein sequence ID" value="VFU08086.1"/>
    <property type="molecule type" value="Genomic_DNA"/>
</dbReference>
<evidence type="ECO:0000313" key="2">
    <source>
        <dbReference type="EMBL" id="VFU08086.1"/>
    </source>
</evidence>
<evidence type="ECO:0000313" key="3">
    <source>
        <dbReference type="Proteomes" id="UP000294360"/>
    </source>
</evidence>
<proteinExistence type="predicted"/>
<feature type="compositionally biased region" description="Basic residues" evidence="1">
    <location>
        <begin position="49"/>
        <end position="58"/>
    </location>
</feature>
<feature type="compositionally biased region" description="Low complexity" evidence="1">
    <location>
        <begin position="38"/>
        <end position="48"/>
    </location>
</feature>
<feature type="compositionally biased region" description="Pro residues" evidence="1">
    <location>
        <begin position="26"/>
        <end position="37"/>
    </location>
</feature>
<evidence type="ECO:0000256" key="1">
    <source>
        <dbReference type="SAM" id="MobiDB-lite"/>
    </source>
</evidence>
<reference evidence="2 3" key="1">
    <citation type="submission" date="2019-03" db="EMBL/GenBank/DDBJ databases">
        <authorList>
            <person name="Kox A.R. M."/>
        </authorList>
    </citation>
    <scope>NUCLEOTIDE SEQUENCE [LARGE SCALE GENOMIC DNA]</scope>
    <source>
        <strain evidence="2">MTUNDRAET4 annotated genome</strain>
    </source>
</reference>
<dbReference type="AlphaFoldDB" id="A0A4U8YYE1"/>
<dbReference type="KEGG" id="mtun:MTUNDRAET4_1193"/>
<sequence>MLILPLGILAMAPAKATRRSSRDAGPPLPPPLPPPRPAELARLPSAFRSRLRRSPARR</sequence>